<dbReference type="InterPro" id="IPR036249">
    <property type="entry name" value="Thioredoxin-like_sf"/>
</dbReference>
<dbReference type="PANTHER" id="PTHR15337">
    <property type="entry name" value="ANTERIOR GRADIENT PROTEIN-RELATED"/>
    <property type="match status" value="1"/>
</dbReference>
<comment type="caution">
    <text evidence="2">The sequence shown here is derived from an EMBL/GenBank/DDBJ whole genome shotgun (WGS) entry which is preliminary data.</text>
</comment>
<dbReference type="Gene3D" id="3.40.30.10">
    <property type="entry name" value="Glutaredoxin"/>
    <property type="match status" value="1"/>
</dbReference>
<dbReference type="InterPro" id="IPR051099">
    <property type="entry name" value="AGR/TXD"/>
</dbReference>
<organism evidence="2">
    <name type="scientific">Nitratifractor salsuginis</name>
    <dbReference type="NCBI Taxonomy" id="269261"/>
    <lineage>
        <taxon>Bacteria</taxon>
        <taxon>Pseudomonadati</taxon>
        <taxon>Campylobacterota</taxon>
        <taxon>Epsilonproteobacteria</taxon>
        <taxon>Campylobacterales</taxon>
        <taxon>Sulfurovaceae</taxon>
        <taxon>Nitratifractor</taxon>
    </lineage>
</organism>
<name>A0A7V2WLM9_9BACT</name>
<dbReference type="PANTHER" id="PTHR15337:SF11">
    <property type="entry name" value="THIOREDOXIN DOMAIN-CONTAINING PROTEIN"/>
    <property type="match status" value="1"/>
</dbReference>
<sequence length="166" mass="19416">MRKILIVIVLAGWVLTGLHAAKLEWMTNLEDAKELALKEQKPIVIFLHSRRCFYCPKVIEEVFPDPKLQRFLKKNFVLLTLDTSTGSDSIEEETADQAPERFIVTMTPAFLFMGPREEKLYRKGKKHMIIYGFWKADELIRWGREALKRFDKLYGDKYARSPHATP</sequence>
<dbReference type="Proteomes" id="UP000885722">
    <property type="component" value="Unassembled WGS sequence"/>
</dbReference>
<dbReference type="SUPFAM" id="SSF52833">
    <property type="entry name" value="Thioredoxin-like"/>
    <property type="match status" value="1"/>
</dbReference>
<reference evidence="2" key="1">
    <citation type="journal article" date="2020" name="mSystems">
        <title>Genome- and Community-Level Interaction Insights into Carbon Utilization and Element Cycling Functions of Hydrothermarchaeota in Hydrothermal Sediment.</title>
        <authorList>
            <person name="Zhou Z."/>
            <person name="Liu Y."/>
            <person name="Xu W."/>
            <person name="Pan J."/>
            <person name="Luo Z.H."/>
            <person name="Li M."/>
        </authorList>
    </citation>
    <scope>NUCLEOTIDE SEQUENCE [LARGE SCALE GENOMIC DNA]</scope>
    <source>
        <strain evidence="2">HyVt-513</strain>
    </source>
</reference>
<keyword evidence="1" id="KW-0732">Signal</keyword>
<protein>
    <submittedName>
        <fullName evidence="2">DUF255 domain-containing protein</fullName>
    </submittedName>
</protein>
<evidence type="ECO:0000256" key="1">
    <source>
        <dbReference type="ARBA" id="ARBA00022729"/>
    </source>
</evidence>
<dbReference type="EMBL" id="DRNO01000259">
    <property type="protein sequence ID" value="HFC03975.1"/>
    <property type="molecule type" value="Genomic_DNA"/>
</dbReference>
<dbReference type="AlphaFoldDB" id="A0A7V2WLM9"/>
<evidence type="ECO:0000313" key="2">
    <source>
        <dbReference type="EMBL" id="HFC03975.1"/>
    </source>
</evidence>
<gene>
    <name evidence="2" type="ORF">ENJ74_03800</name>
</gene>
<accession>A0A7V2WLM9</accession>
<dbReference type="Pfam" id="PF13899">
    <property type="entry name" value="Thioredoxin_7"/>
    <property type="match status" value="1"/>
</dbReference>
<proteinExistence type="predicted"/>